<evidence type="ECO:0000313" key="2">
    <source>
        <dbReference type="Proteomes" id="UP001311730"/>
    </source>
</evidence>
<name>A0ABU5ZAG0_9FLAO</name>
<reference evidence="1 2" key="1">
    <citation type="submission" date="2023-12" db="EMBL/GenBank/DDBJ databases">
        <title>Genomic sequences of Capnocytophaga and Parvimonas strains.</title>
        <authorList>
            <person name="Watt R.M."/>
            <person name="Wang M."/>
            <person name="Yang T."/>
            <person name="Tong W.M."/>
        </authorList>
    </citation>
    <scope>NUCLEOTIDE SEQUENCE [LARGE SCALE GENOMIC DNA]</scope>
    <source>
        <strain evidence="1 2">CCUG 13096</strain>
    </source>
</reference>
<accession>A0ABU5ZAG0</accession>
<protein>
    <submittedName>
        <fullName evidence="1">Uncharacterized protein</fullName>
    </submittedName>
</protein>
<evidence type="ECO:0000313" key="1">
    <source>
        <dbReference type="EMBL" id="MEB3075949.1"/>
    </source>
</evidence>
<dbReference type="RefSeq" id="WP_323984050.1">
    <property type="nucleotide sequence ID" value="NZ_JAYKBW010000014.1"/>
</dbReference>
<organism evidence="1 2">
    <name type="scientific">Capnocytophaga gingivalis</name>
    <dbReference type="NCBI Taxonomy" id="1017"/>
    <lineage>
        <taxon>Bacteria</taxon>
        <taxon>Pseudomonadati</taxon>
        <taxon>Bacteroidota</taxon>
        <taxon>Flavobacteriia</taxon>
        <taxon>Flavobacteriales</taxon>
        <taxon>Flavobacteriaceae</taxon>
        <taxon>Capnocytophaga</taxon>
    </lineage>
</organism>
<dbReference type="Proteomes" id="UP001311730">
    <property type="component" value="Unassembled WGS sequence"/>
</dbReference>
<dbReference type="EMBL" id="JAYKBW010000014">
    <property type="protein sequence ID" value="MEB3075949.1"/>
    <property type="molecule type" value="Genomic_DNA"/>
</dbReference>
<keyword evidence="2" id="KW-1185">Reference proteome</keyword>
<proteinExistence type="predicted"/>
<gene>
    <name evidence="1" type="ORF">VJJ08_11685</name>
</gene>
<comment type="caution">
    <text evidence="1">The sequence shown here is derived from an EMBL/GenBank/DDBJ whole genome shotgun (WGS) entry which is preliminary data.</text>
</comment>
<sequence length="266" mass="31556">MKRLEFIKKIGLATVGLPLLSSFELSKECLFVEDQVEREKFDFELYEKTHYGSLNFIRPNGNIVFSMGFNEEGGGTMEEIVNKYPFYTLYKEYYPDGYIKVQKTFIPDALAIGKSYHYSKEGKLTVVDEDKQYENFKYTIDDVLLFLQEKGQLNIKGGTLWYNEQYRFAYSINYTKLKDKTLWIIKINNAIPFDPAKHSISIGYDQPKFMYVYYLMDVETGRVYTEEEFFSEEEEEKPKTTTFRGKTYTEEEWKAFEQDPWRKVPS</sequence>